<dbReference type="RefSeq" id="WP_217633840.1">
    <property type="nucleotide sequence ID" value="NZ_FNOV01000003.1"/>
</dbReference>
<dbReference type="Proteomes" id="UP000199249">
    <property type="component" value="Unassembled WGS sequence"/>
</dbReference>
<dbReference type="AlphaFoldDB" id="A0A1H3EE34"/>
<gene>
    <name evidence="1" type="ORF">SAMN04488069_103102</name>
</gene>
<organism evidence="1 2">
    <name type="scientific">Hymenobacter psychrophilus</name>
    <dbReference type="NCBI Taxonomy" id="651662"/>
    <lineage>
        <taxon>Bacteria</taxon>
        <taxon>Pseudomonadati</taxon>
        <taxon>Bacteroidota</taxon>
        <taxon>Cytophagia</taxon>
        <taxon>Cytophagales</taxon>
        <taxon>Hymenobacteraceae</taxon>
        <taxon>Hymenobacter</taxon>
    </lineage>
</organism>
<reference evidence="2" key="1">
    <citation type="submission" date="2016-10" db="EMBL/GenBank/DDBJ databases">
        <authorList>
            <person name="Varghese N."/>
            <person name="Submissions S."/>
        </authorList>
    </citation>
    <scope>NUCLEOTIDE SEQUENCE [LARGE SCALE GENOMIC DNA]</scope>
    <source>
        <strain evidence="2">CGMCC 1.8975</strain>
    </source>
</reference>
<proteinExistence type="predicted"/>
<dbReference type="EMBL" id="FNOV01000003">
    <property type="protein sequence ID" value="SDX77002.1"/>
    <property type="molecule type" value="Genomic_DNA"/>
</dbReference>
<dbReference type="SUPFAM" id="SSF88723">
    <property type="entry name" value="PIN domain-like"/>
    <property type="match status" value="1"/>
</dbReference>
<accession>A0A1H3EE34</accession>
<dbReference type="InterPro" id="IPR029060">
    <property type="entry name" value="PIN-like_dom_sf"/>
</dbReference>
<sequence length="64" mass="7077">MPLTLESVEISAKIFASLKRLGQPIGHTDTLIAGVAMVNRMQLATNNTAHFERIEGLELVNWTK</sequence>
<dbReference type="Gene3D" id="3.40.50.1010">
    <property type="entry name" value="5'-nuclease"/>
    <property type="match status" value="1"/>
</dbReference>
<evidence type="ECO:0008006" key="3">
    <source>
        <dbReference type="Google" id="ProtNLM"/>
    </source>
</evidence>
<evidence type="ECO:0000313" key="1">
    <source>
        <dbReference type="EMBL" id="SDX77002.1"/>
    </source>
</evidence>
<name>A0A1H3EE34_9BACT</name>
<keyword evidence="2" id="KW-1185">Reference proteome</keyword>
<evidence type="ECO:0000313" key="2">
    <source>
        <dbReference type="Proteomes" id="UP000199249"/>
    </source>
</evidence>
<dbReference type="STRING" id="651662.SAMN04488069_103102"/>
<protein>
    <recommendedName>
        <fullName evidence="3">PIN domain-containing protein</fullName>
    </recommendedName>
</protein>